<dbReference type="RefSeq" id="WP_260698605.1">
    <property type="nucleotide sequence ID" value="NZ_JACHEB010000018.1"/>
</dbReference>
<dbReference type="PANTHER" id="PTHR42760:SF83">
    <property type="entry name" value="(3R)-3-HYDROXYACYL-COA DEHYDROGENASE"/>
    <property type="match status" value="1"/>
</dbReference>
<protein>
    <submittedName>
        <fullName evidence="5">NAD(P)-dependent dehydrogenase (Short-subunit alcohol dehydrogenase family)</fullName>
    </submittedName>
</protein>
<keyword evidence="2" id="KW-0560">Oxidoreductase</keyword>
<evidence type="ECO:0000256" key="3">
    <source>
        <dbReference type="RuleBase" id="RU000363"/>
    </source>
</evidence>
<dbReference type="PRINTS" id="PR00081">
    <property type="entry name" value="GDHRDH"/>
</dbReference>
<dbReference type="PROSITE" id="PS51318">
    <property type="entry name" value="TAT"/>
    <property type="match status" value="1"/>
</dbReference>
<dbReference type="GO" id="GO:0048038">
    <property type="term" value="F:quinone binding"/>
    <property type="evidence" value="ECO:0007669"/>
    <property type="project" value="TreeGrafter"/>
</dbReference>
<organism evidence="5 6">
    <name type="scientific">Tunturiibacter gelidiferens</name>
    <dbReference type="NCBI Taxonomy" id="3069689"/>
    <lineage>
        <taxon>Bacteria</taxon>
        <taxon>Pseudomonadati</taxon>
        <taxon>Acidobacteriota</taxon>
        <taxon>Terriglobia</taxon>
        <taxon>Terriglobales</taxon>
        <taxon>Acidobacteriaceae</taxon>
        <taxon>Tunturiibacter</taxon>
    </lineage>
</organism>
<dbReference type="Pfam" id="PF00106">
    <property type="entry name" value="adh_short"/>
    <property type="match status" value="1"/>
</dbReference>
<proteinExistence type="inferred from homology"/>
<keyword evidence="4" id="KW-1133">Transmembrane helix</keyword>
<dbReference type="InterPro" id="IPR036291">
    <property type="entry name" value="NAD(P)-bd_dom_sf"/>
</dbReference>
<accession>A0A9X0QK53</accession>
<gene>
    <name evidence="5" type="ORF">HDF14_005469</name>
</gene>
<dbReference type="InterPro" id="IPR006311">
    <property type="entry name" value="TAT_signal"/>
</dbReference>
<dbReference type="AlphaFoldDB" id="A0A9X0QK53"/>
<dbReference type="FunFam" id="3.40.50.720:FF:000084">
    <property type="entry name" value="Short-chain dehydrogenase reductase"/>
    <property type="match status" value="1"/>
</dbReference>
<dbReference type="Proteomes" id="UP000535182">
    <property type="component" value="Unassembled WGS sequence"/>
</dbReference>
<evidence type="ECO:0000313" key="5">
    <source>
        <dbReference type="EMBL" id="MBB5331820.1"/>
    </source>
</evidence>
<evidence type="ECO:0000313" key="6">
    <source>
        <dbReference type="Proteomes" id="UP000535182"/>
    </source>
</evidence>
<dbReference type="PANTHER" id="PTHR42760">
    <property type="entry name" value="SHORT-CHAIN DEHYDROGENASES/REDUCTASES FAMILY MEMBER"/>
    <property type="match status" value="1"/>
</dbReference>
<dbReference type="SUPFAM" id="SSF51735">
    <property type="entry name" value="NAD(P)-binding Rossmann-fold domains"/>
    <property type="match status" value="1"/>
</dbReference>
<keyword evidence="4" id="KW-0472">Membrane</keyword>
<reference evidence="5 6" key="1">
    <citation type="submission" date="2020-08" db="EMBL/GenBank/DDBJ databases">
        <title>Genomic Encyclopedia of Type Strains, Phase IV (KMG-V): Genome sequencing to study the core and pangenomes of soil and plant-associated prokaryotes.</title>
        <authorList>
            <person name="Whitman W."/>
        </authorList>
    </citation>
    <scope>NUCLEOTIDE SEQUENCE [LARGE SCALE GENOMIC DNA]</scope>
    <source>
        <strain evidence="5 6">X5P2</strain>
    </source>
</reference>
<comment type="caution">
    <text evidence="5">The sequence shown here is derived from an EMBL/GenBank/DDBJ whole genome shotgun (WGS) entry which is preliminary data.</text>
</comment>
<dbReference type="GO" id="GO:0006633">
    <property type="term" value="P:fatty acid biosynthetic process"/>
    <property type="evidence" value="ECO:0007669"/>
    <property type="project" value="TreeGrafter"/>
</dbReference>
<comment type="similarity">
    <text evidence="1 3">Belongs to the short-chain dehydrogenases/reductases (SDR) family.</text>
</comment>
<dbReference type="InterPro" id="IPR020904">
    <property type="entry name" value="Sc_DH/Rdtase_CS"/>
</dbReference>
<dbReference type="PROSITE" id="PS00061">
    <property type="entry name" value="ADH_SHORT"/>
    <property type="match status" value="1"/>
</dbReference>
<evidence type="ECO:0000256" key="1">
    <source>
        <dbReference type="ARBA" id="ARBA00006484"/>
    </source>
</evidence>
<dbReference type="CDD" id="cd05233">
    <property type="entry name" value="SDR_c"/>
    <property type="match status" value="1"/>
</dbReference>
<evidence type="ECO:0000256" key="4">
    <source>
        <dbReference type="SAM" id="Phobius"/>
    </source>
</evidence>
<dbReference type="GO" id="GO:0016616">
    <property type="term" value="F:oxidoreductase activity, acting on the CH-OH group of donors, NAD or NADP as acceptor"/>
    <property type="evidence" value="ECO:0007669"/>
    <property type="project" value="TreeGrafter"/>
</dbReference>
<dbReference type="EMBL" id="JACHEB010000018">
    <property type="protein sequence ID" value="MBB5331820.1"/>
    <property type="molecule type" value="Genomic_DNA"/>
</dbReference>
<keyword evidence="6" id="KW-1185">Reference proteome</keyword>
<dbReference type="InterPro" id="IPR002347">
    <property type="entry name" value="SDR_fam"/>
</dbReference>
<keyword evidence="4" id="KW-0812">Transmembrane</keyword>
<feature type="transmembrane region" description="Helical" evidence="4">
    <location>
        <begin position="28"/>
        <end position="47"/>
    </location>
</feature>
<dbReference type="Gene3D" id="3.40.50.720">
    <property type="entry name" value="NAD(P)-binding Rossmann-like Domain"/>
    <property type="match status" value="1"/>
</dbReference>
<dbReference type="PRINTS" id="PR00080">
    <property type="entry name" value="SDRFAMILY"/>
</dbReference>
<evidence type="ECO:0000256" key="2">
    <source>
        <dbReference type="ARBA" id="ARBA00023002"/>
    </source>
</evidence>
<sequence>MNSVRQRTQGPVEEIVERQRTTMSRRDLLASGGAIVGGVALGSSAFGQQSTDAVAEKQTWPGRAFGSDLLRGKVAVITGAARGIGRSIAVDMAANGADVVGLDICAKITPEQAYAVATKADLEETGRLVRQHGRQFMEVVGDVRDIAFLRATADQVQQKFGHIDIVVANAATQRFKPLIEMEDWEWNDVINNNLNGTANTIRAFAPMLVKNGGGRIIVLSSMQGKHGSKNMASYSASKWGIIGLMKSAALELGKDKITVNALIPGLVDTPLTHNEARWSALIGEVTANENPPKNPTEKEAYDTRAPHEPLKVAWLKPEDLAPAAVFLASDLAAMVTGATYDVTGGDNANNQS</sequence>
<name>A0A9X0QK53_9BACT</name>